<evidence type="ECO:0000313" key="7">
    <source>
        <dbReference type="Proteomes" id="UP000294746"/>
    </source>
</evidence>
<dbReference type="InterPro" id="IPR011055">
    <property type="entry name" value="Dup_hybrid_motif"/>
</dbReference>
<feature type="coiled-coil region" evidence="2">
    <location>
        <begin position="137"/>
        <end position="213"/>
    </location>
</feature>
<keyword evidence="1" id="KW-0732">Signal</keyword>
<accession>A0A4R2S0S4</accession>
<dbReference type="InterPro" id="IPR057309">
    <property type="entry name" value="PcsB_CC"/>
</dbReference>
<dbReference type="AlphaFoldDB" id="A0A4R2S0S4"/>
<evidence type="ECO:0000259" key="5">
    <source>
        <dbReference type="Pfam" id="PF24568"/>
    </source>
</evidence>
<feature type="domain" description="M23ase beta-sheet core" evidence="4">
    <location>
        <begin position="249"/>
        <end position="347"/>
    </location>
</feature>
<evidence type="ECO:0000259" key="4">
    <source>
        <dbReference type="Pfam" id="PF01551"/>
    </source>
</evidence>
<evidence type="ECO:0000256" key="1">
    <source>
        <dbReference type="ARBA" id="ARBA00022729"/>
    </source>
</evidence>
<dbReference type="SUPFAM" id="SSF57997">
    <property type="entry name" value="Tropomyosin"/>
    <property type="match status" value="1"/>
</dbReference>
<keyword evidence="6" id="KW-0378">Hydrolase</keyword>
<comment type="caution">
    <text evidence="6">The sequence shown here is derived from an EMBL/GenBank/DDBJ whole genome shotgun (WGS) entry which is preliminary data.</text>
</comment>
<proteinExistence type="predicted"/>
<feature type="domain" description="Peptidoglycan hydrolase PcsB coiled-coil" evidence="5">
    <location>
        <begin position="88"/>
        <end position="156"/>
    </location>
</feature>
<dbReference type="SUPFAM" id="SSF51261">
    <property type="entry name" value="Duplicated hybrid motif"/>
    <property type="match status" value="1"/>
</dbReference>
<keyword evidence="7" id="KW-1185">Reference proteome</keyword>
<dbReference type="Proteomes" id="UP000294746">
    <property type="component" value="Unassembled WGS sequence"/>
</dbReference>
<feature type="region of interest" description="Disordered" evidence="3">
    <location>
        <begin position="38"/>
        <end position="61"/>
    </location>
</feature>
<evidence type="ECO:0000256" key="3">
    <source>
        <dbReference type="SAM" id="MobiDB-lite"/>
    </source>
</evidence>
<dbReference type="CDD" id="cd12797">
    <property type="entry name" value="M23_peptidase"/>
    <property type="match status" value="1"/>
</dbReference>
<organism evidence="6 7">
    <name type="scientific">Baia soyae</name>
    <dbReference type="NCBI Taxonomy" id="1544746"/>
    <lineage>
        <taxon>Bacteria</taxon>
        <taxon>Bacillati</taxon>
        <taxon>Bacillota</taxon>
        <taxon>Bacilli</taxon>
        <taxon>Bacillales</taxon>
        <taxon>Thermoactinomycetaceae</taxon>
        <taxon>Baia</taxon>
    </lineage>
</organism>
<dbReference type="Pfam" id="PF24568">
    <property type="entry name" value="CC_PcsB"/>
    <property type="match status" value="1"/>
</dbReference>
<evidence type="ECO:0000313" key="6">
    <source>
        <dbReference type="EMBL" id="TCP69624.1"/>
    </source>
</evidence>
<dbReference type="Pfam" id="PF01551">
    <property type="entry name" value="Peptidase_M23"/>
    <property type="match status" value="1"/>
</dbReference>
<dbReference type="Gene3D" id="2.70.70.10">
    <property type="entry name" value="Glucose Permease (Domain IIA)"/>
    <property type="match status" value="1"/>
</dbReference>
<dbReference type="EMBL" id="SLXV01000007">
    <property type="protein sequence ID" value="TCP69624.1"/>
    <property type="molecule type" value="Genomic_DNA"/>
</dbReference>
<sequence length="352" mass="39591">MKKQIIMGTFSLSLVFSPFAVQDIYAAKTDPATKLDKIQKEKDKATNELKDASKSMEEKEKELKSLEKDIEKLDEELNNLNKNIQLEEQKMNKSKESLQGQVRQMYESGEYSFFKQLLSSADFANFFEKIDQTRLVLDAQNDQIKRYLASKKKLESQQDEMKVKLEAQKPLLAEAEKKYEELVKEQEKLKKDVKQLEADEEVAKDEIAEKNKQVQQATQFYDGPAGSGELGWPMKNHRVSSGFGPRGGRMHEGIDFPVPVGTPIYAADSGRVVLVKSNPGGYGNYVVIAHGNNLSTLYAHMKRSGINVSVGQTVQKGQLIAYSGNEGRSTGPHLHFEVHKGSTPVNPLNYLK</sequence>
<protein>
    <submittedName>
        <fullName evidence="6">Murein DD-endopeptidase MepM/ murein hydrolase activator NlpD</fullName>
    </submittedName>
</protein>
<dbReference type="Gene3D" id="6.10.250.3150">
    <property type="match status" value="1"/>
</dbReference>
<evidence type="ECO:0000256" key="2">
    <source>
        <dbReference type="SAM" id="Coils"/>
    </source>
</evidence>
<gene>
    <name evidence="6" type="ORF">EDD57_10761</name>
</gene>
<dbReference type="PANTHER" id="PTHR21666:SF289">
    <property type="entry name" value="L-ALA--D-GLU ENDOPEPTIDASE"/>
    <property type="match status" value="1"/>
</dbReference>
<dbReference type="InterPro" id="IPR050570">
    <property type="entry name" value="Cell_wall_metabolism_enzyme"/>
</dbReference>
<name>A0A4R2S0S4_9BACL</name>
<dbReference type="PANTHER" id="PTHR21666">
    <property type="entry name" value="PEPTIDASE-RELATED"/>
    <property type="match status" value="1"/>
</dbReference>
<dbReference type="GO" id="GO:0004222">
    <property type="term" value="F:metalloendopeptidase activity"/>
    <property type="evidence" value="ECO:0007669"/>
    <property type="project" value="TreeGrafter"/>
</dbReference>
<dbReference type="RefSeq" id="WP_165873658.1">
    <property type="nucleotide sequence ID" value="NZ_SLXV01000007.1"/>
</dbReference>
<dbReference type="InterPro" id="IPR016047">
    <property type="entry name" value="M23ase_b-sheet_dom"/>
</dbReference>
<reference evidence="6 7" key="1">
    <citation type="submission" date="2019-03" db="EMBL/GenBank/DDBJ databases">
        <title>Genomic Encyclopedia of Type Strains, Phase IV (KMG-IV): sequencing the most valuable type-strain genomes for metagenomic binning, comparative biology and taxonomic classification.</title>
        <authorList>
            <person name="Goeker M."/>
        </authorList>
    </citation>
    <scope>NUCLEOTIDE SEQUENCE [LARGE SCALE GENOMIC DNA]</scope>
    <source>
        <strain evidence="6 7">DSM 46831</strain>
    </source>
</reference>
<keyword evidence="2" id="KW-0175">Coiled coil</keyword>